<dbReference type="PROSITE" id="PS52016">
    <property type="entry name" value="TONB_DEPENDENT_REC_3"/>
    <property type="match status" value="1"/>
</dbReference>
<evidence type="ECO:0000256" key="7">
    <source>
        <dbReference type="ARBA" id="ARBA00023136"/>
    </source>
</evidence>
<comment type="caution">
    <text evidence="15">The sequence shown here is derived from an EMBL/GenBank/DDBJ whole genome shotgun (WGS) entry which is preliminary data.</text>
</comment>
<dbReference type="AlphaFoldDB" id="A0A2T4ZEA5"/>
<dbReference type="Proteomes" id="UP000241808">
    <property type="component" value="Unassembled WGS sequence"/>
</dbReference>
<comment type="subcellular location">
    <subcellularLocation>
        <location evidence="1 10">Cell outer membrane</location>
        <topology evidence="1 10">Multi-pass membrane protein</topology>
    </subcellularLocation>
</comment>
<proteinExistence type="inferred from homology"/>
<keyword evidence="9 10" id="KW-0998">Cell outer membrane</keyword>
<dbReference type="EMBL" id="PZZL01000003">
    <property type="protein sequence ID" value="PTM60225.1"/>
    <property type="molecule type" value="Genomic_DNA"/>
</dbReference>
<dbReference type="PANTHER" id="PTHR30069:SF29">
    <property type="entry name" value="HEMOGLOBIN AND HEMOGLOBIN-HAPTOGLOBIN-BINDING PROTEIN 1-RELATED"/>
    <property type="match status" value="1"/>
</dbReference>
<feature type="signal peptide" evidence="12">
    <location>
        <begin position="1"/>
        <end position="28"/>
    </location>
</feature>
<keyword evidence="8" id="KW-0675">Receptor</keyword>
<evidence type="ECO:0000259" key="13">
    <source>
        <dbReference type="Pfam" id="PF00593"/>
    </source>
</evidence>
<dbReference type="InterPro" id="IPR012910">
    <property type="entry name" value="Plug_dom"/>
</dbReference>
<evidence type="ECO:0000256" key="8">
    <source>
        <dbReference type="ARBA" id="ARBA00023170"/>
    </source>
</evidence>
<evidence type="ECO:0000256" key="2">
    <source>
        <dbReference type="ARBA" id="ARBA00022448"/>
    </source>
</evidence>
<evidence type="ECO:0000256" key="4">
    <source>
        <dbReference type="ARBA" id="ARBA00022692"/>
    </source>
</evidence>
<dbReference type="InterPro" id="IPR000531">
    <property type="entry name" value="Beta-barrel_TonB"/>
</dbReference>
<evidence type="ECO:0000256" key="6">
    <source>
        <dbReference type="ARBA" id="ARBA00023077"/>
    </source>
</evidence>
<evidence type="ECO:0000256" key="11">
    <source>
        <dbReference type="RuleBase" id="RU003357"/>
    </source>
</evidence>
<dbReference type="PANTHER" id="PTHR30069">
    <property type="entry name" value="TONB-DEPENDENT OUTER MEMBRANE RECEPTOR"/>
    <property type="match status" value="1"/>
</dbReference>
<name>A0A2T4ZEA5_9HYPH</name>
<evidence type="ECO:0000256" key="5">
    <source>
        <dbReference type="ARBA" id="ARBA00022729"/>
    </source>
</evidence>
<dbReference type="SUPFAM" id="SSF56935">
    <property type="entry name" value="Porins"/>
    <property type="match status" value="1"/>
</dbReference>
<dbReference type="OrthoDB" id="9760333at2"/>
<dbReference type="InterPro" id="IPR039426">
    <property type="entry name" value="TonB-dep_rcpt-like"/>
</dbReference>
<feature type="chain" id="PRO_5015748724" evidence="12">
    <location>
        <begin position="29"/>
        <end position="657"/>
    </location>
</feature>
<sequence length="657" mass="71122">MVRDPLRARLALAAAYAAFSAVSTPAFSQSPPQPRETELPSVDITVTANRSPTEIQRTGSAITVVPREQLQASNPGSLVDVLRTVPGLDVTETGGPGASTTVRLRGASSGQTLVLIDGVRVGDPSSASSEFDLSILSPALIDRIEVLRGPQSALYGSDAMGGVINIITKRGLGPTGAFAQIEGGSYGTGAVSGGIHGSQGPWSYAASGSFARSDGFSRYGYRISRFDPAVTAGYDADGYDRYSGYGRFGYDPGTGFRFEAGVMASATRSEYDAASGKYPDTPNVAFRRFYQIYGRGSWDTLDGALTHAITTFFARSERIFREVRYGSNQTPAQTTSTLSEYYGQRVGAEYQGDLRLGLAGRVTFGARLERETAETFSERYLPTPIARASTLEAGQNTRALFALWQLPLGERLDLSIGGRIDDVVGVARFATWRGTLAYRITETGTKLRASAGTGGKAPTLFQLYAPIYGNPNLQAETSLGFDAGIDQSILGGRGTLSVTAFTNRFSNLIEYNALTSSYFNVARAETRGVEMAASFVLWPDVVRMRAGWTYLEAKDLTTGLTLARRPRNVGTLGFVVTPTPAWSIEPSMTYVSQRYSGSGETLRLNPYMRFDLRTSYQIDKTWTAFARVENLTNVRYEEVYNYGTAGRSFYAGLRANW</sequence>
<reference evidence="15 16" key="1">
    <citation type="submission" date="2018-04" db="EMBL/GenBank/DDBJ databases">
        <title>Genomic Encyclopedia of Archaeal and Bacterial Type Strains, Phase II (KMG-II): from individual species to whole genera.</title>
        <authorList>
            <person name="Goeker M."/>
        </authorList>
    </citation>
    <scope>NUCLEOTIDE SEQUENCE [LARGE SCALE GENOMIC DNA]</scope>
    <source>
        <strain evidence="15 16">DSM 25521</strain>
    </source>
</reference>
<dbReference type="GO" id="GO:0044718">
    <property type="term" value="P:siderophore transmembrane transport"/>
    <property type="evidence" value="ECO:0007669"/>
    <property type="project" value="TreeGrafter"/>
</dbReference>
<dbReference type="InterPro" id="IPR036942">
    <property type="entry name" value="Beta-barrel_TonB_sf"/>
</dbReference>
<dbReference type="Pfam" id="PF00593">
    <property type="entry name" value="TonB_dep_Rec_b-barrel"/>
    <property type="match status" value="1"/>
</dbReference>
<keyword evidence="2 10" id="KW-0813">Transport</keyword>
<evidence type="ECO:0000313" key="16">
    <source>
        <dbReference type="Proteomes" id="UP000241808"/>
    </source>
</evidence>
<keyword evidence="16" id="KW-1185">Reference proteome</keyword>
<organism evidence="15 16">
    <name type="scientific">Phreatobacter oligotrophus</name>
    <dbReference type="NCBI Taxonomy" id="1122261"/>
    <lineage>
        <taxon>Bacteria</taxon>
        <taxon>Pseudomonadati</taxon>
        <taxon>Pseudomonadota</taxon>
        <taxon>Alphaproteobacteria</taxon>
        <taxon>Hyphomicrobiales</taxon>
        <taxon>Phreatobacteraceae</taxon>
        <taxon>Phreatobacter</taxon>
    </lineage>
</organism>
<dbReference type="GO" id="GO:0009279">
    <property type="term" value="C:cell outer membrane"/>
    <property type="evidence" value="ECO:0007669"/>
    <property type="project" value="UniProtKB-SubCell"/>
</dbReference>
<comment type="similarity">
    <text evidence="10 11">Belongs to the TonB-dependent receptor family.</text>
</comment>
<protein>
    <submittedName>
        <fullName evidence="15">Vitamin B12 transporter</fullName>
    </submittedName>
</protein>
<keyword evidence="3 10" id="KW-1134">Transmembrane beta strand</keyword>
<evidence type="ECO:0000259" key="14">
    <source>
        <dbReference type="Pfam" id="PF07715"/>
    </source>
</evidence>
<keyword evidence="6 11" id="KW-0798">TonB box</keyword>
<dbReference type="CDD" id="cd01347">
    <property type="entry name" value="ligand_gated_channel"/>
    <property type="match status" value="1"/>
</dbReference>
<dbReference type="Pfam" id="PF07715">
    <property type="entry name" value="Plug"/>
    <property type="match status" value="1"/>
</dbReference>
<evidence type="ECO:0000256" key="9">
    <source>
        <dbReference type="ARBA" id="ARBA00023237"/>
    </source>
</evidence>
<keyword evidence="7 10" id="KW-0472">Membrane</keyword>
<keyword evidence="5 12" id="KW-0732">Signal</keyword>
<evidence type="ECO:0000256" key="10">
    <source>
        <dbReference type="PROSITE-ProRule" id="PRU01360"/>
    </source>
</evidence>
<dbReference type="Gene3D" id="2.40.170.20">
    <property type="entry name" value="TonB-dependent receptor, beta-barrel domain"/>
    <property type="match status" value="1"/>
</dbReference>
<gene>
    <name evidence="15" type="ORF">C8P69_103154</name>
</gene>
<feature type="domain" description="TonB-dependent receptor-like beta-barrel" evidence="13">
    <location>
        <begin position="214"/>
        <end position="631"/>
    </location>
</feature>
<dbReference type="InterPro" id="IPR037066">
    <property type="entry name" value="Plug_dom_sf"/>
</dbReference>
<keyword evidence="4 10" id="KW-0812">Transmembrane</keyword>
<evidence type="ECO:0000256" key="3">
    <source>
        <dbReference type="ARBA" id="ARBA00022452"/>
    </source>
</evidence>
<evidence type="ECO:0000256" key="12">
    <source>
        <dbReference type="SAM" id="SignalP"/>
    </source>
</evidence>
<evidence type="ECO:0000256" key="1">
    <source>
        <dbReference type="ARBA" id="ARBA00004571"/>
    </source>
</evidence>
<evidence type="ECO:0000313" key="15">
    <source>
        <dbReference type="EMBL" id="PTM60225.1"/>
    </source>
</evidence>
<dbReference type="GO" id="GO:0015344">
    <property type="term" value="F:siderophore uptake transmembrane transporter activity"/>
    <property type="evidence" value="ECO:0007669"/>
    <property type="project" value="TreeGrafter"/>
</dbReference>
<feature type="domain" description="TonB-dependent receptor plug" evidence="14">
    <location>
        <begin position="56"/>
        <end position="163"/>
    </location>
</feature>
<accession>A0A2T4ZEA5</accession>
<dbReference type="Gene3D" id="2.170.130.10">
    <property type="entry name" value="TonB-dependent receptor, plug domain"/>
    <property type="match status" value="1"/>
</dbReference>